<evidence type="ECO:0000256" key="6">
    <source>
        <dbReference type="ARBA" id="ARBA00023136"/>
    </source>
</evidence>
<evidence type="ECO:0000256" key="7">
    <source>
        <dbReference type="SAM" id="MobiDB-lite"/>
    </source>
</evidence>
<protein>
    <submittedName>
        <fullName evidence="9">Metal-nicotianamine transporter YSL5</fullName>
    </submittedName>
</protein>
<name>A0A484G6M7_COLOR</name>
<feature type="transmembrane region" description="Helical" evidence="8">
    <location>
        <begin position="451"/>
        <end position="472"/>
    </location>
</feature>
<dbReference type="GO" id="GO:0035673">
    <property type="term" value="F:oligopeptide transmembrane transporter activity"/>
    <property type="evidence" value="ECO:0007669"/>
    <property type="project" value="InterPro"/>
</dbReference>
<evidence type="ECO:0000256" key="2">
    <source>
        <dbReference type="ARBA" id="ARBA00008807"/>
    </source>
</evidence>
<feature type="transmembrane region" description="Helical" evidence="8">
    <location>
        <begin position="371"/>
        <end position="396"/>
    </location>
</feature>
<dbReference type="InterPro" id="IPR004813">
    <property type="entry name" value="OPT"/>
</dbReference>
<proteinExistence type="inferred from homology"/>
<dbReference type="EMBL" id="AMCV02000001">
    <property type="protein sequence ID" value="TDZ26099.1"/>
    <property type="molecule type" value="Genomic_DNA"/>
</dbReference>
<feature type="compositionally biased region" description="Low complexity" evidence="7">
    <location>
        <begin position="801"/>
        <end position="819"/>
    </location>
</feature>
<dbReference type="PANTHER" id="PTHR31645">
    <property type="entry name" value="OLIGOPEPTIDE TRANSPORTER YGL114W-RELATED"/>
    <property type="match status" value="1"/>
</dbReference>
<evidence type="ECO:0000256" key="8">
    <source>
        <dbReference type="SAM" id="Phobius"/>
    </source>
</evidence>
<gene>
    <name evidence="9" type="primary">YSL5-0</name>
    <name evidence="9" type="ORF">Cob_v001332</name>
</gene>
<feature type="region of interest" description="Disordered" evidence="7">
    <location>
        <begin position="1"/>
        <end position="25"/>
    </location>
</feature>
<dbReference type="NCBIfam" id="TIGR00728">
    <property type="entry name" value="OPT_sfam"/>
    <property type="match status" value="1"/>
</dbReference>
<dbReference type="PANTHER" id="PTHR31645:SF3">
    <property type="entry name" value="OLIGOPEPTIDE TRANSPORTER"/>
    <property type="match status" value="1"/>
</dbReference>
<feature type="transmembrane region" description="Helical" evidence="8">
    <location>
        <begin position="637"/>
        <end position="657"/>
    </location>
</feature>
<keyword evidence="6 8" id="KW-0472">Membrane</keyword>
<keyword evidence="4 8" id="KW-0812">Transmembrane</keyword>
<feature type="transmembrane region" description="Helical" evidence="8">
    <location>
        <begin position="319"/>
        <end position="338"/>
    </location>
</feature>
<feature type="region of interest" description="Disordered" evidence="7">
    <location>
        <begin position="867"/>
        <end position="960"/>
    </location>
</feature>
<keyword evidence="3" id="KW-0813">Transport</keyword>
<feature type="transmembrane region" description="Helical" evidence="8">
    <location>
        <begin position="242"/>
        <end position="260"/>
    </location>
</feature>
<dbReference type="OrthoDB" id="77405at2759"/>
<evidence type="ECO:0000256" key="4">
    <source>
        <dbReference type="ARBA" id="ARBA00022692"/>
    </source>
</evidence>
<feature type="transmembrane region" description="Helical" evidence="8">
    <location>
        <begin position="179"/>
        <end position="197"/>
    </location>
</feature>
<evidence type="ECO:0000256" key="3">
    <source>
        <dbReference type="ARBA" id="ARBA00022448"/>
    </source>
</evidence>
<accession>A0A484G6M7</accession>
<evidence type="ECO:0000256" key="1">
    <source>
        <dbReference type="ARBA" id="ARBA00004141"/>
    </source>
</evidence>
<feature type="transmembrane region" description="Helical" evidence="8">
    <location>
        <begin position="289"/>
        <end position="312"/>
    </location>
</feature>
<feature type="compositionally biased region" description="Low complexity" evidence="7">
    <location>
        <begin position="906"/>
        <end position="947"/>
    </location>
</feature>
<feature type="transmembrane region" description="Helical" evidence="8">
    <location>
        <begin position="100"/>
        <end position="119"/>
    </location>
</feature>
<feature type="transmembrane region" description="Helical" evidence="8">
    <location>
        <begin position="478"/>
        <end position="500"/>
    </location>
</feature>
<evidence type="ECO:0000313" key="10">
    <source>
        <dbReference type="Proteomes" id="UP000014480"/>
    </source>
</evidence>
<evidence type="ECO:0000313" key="9">
    <source>
        <dbReference type="EMBL" id="TDZ26099.1"/>
    </source>
</evidence>
<dbReference type="STRING" id="1213857.A0A484G6M7"/>
<feature type="region of interest" description="Disordered" evidence="7">
    <location>
        <begin position="780"/>
        <end position="822"/>
    </location>
</feature>
<dbReference type="GO" id="GO:0000329">
    <property type="term" value="C:fungal-type vacuole membrane"/>
    <property type="evidence" value="ECO:0007669"/>
    <property type="project" value="TreeGrafter"/>
</dbReference>
<comment type="similarity">
    <text evidence="2">Belongs to the oligopeptide OPT transporter family.</text>
</comment>
<keyword evidence="5 8" id="KW-1133">Transmembrane helix</keyword>
<feature type="transmembrane region" description="Helical" evidence="8">
    <location>
        <begin position="569"/>
        <end position="594"/>
    </location>
</feature>
<dbReference type="InterPro" id="IPR045035">
    <property type="entry name" value="YSL-like"/>
</dbReference>
<reference evidence="10" key="1">
    <citation type="journal article" date="2013" name="New Phytol.">
        <title>Comparative genomic and transcriptomic analyses reveal the hemibiotrophic stage shift of Colletotrichum fungi.</title>
        <authorList>
            <person name="Gan P."/>
            <person name="Ikeda K."/>
            <person name="Irieda H."/>
            <person name="Narusaka M."/>
            <person name="O'Connell R.J."/>
            <person name="Narusaka Y."/>
            <person name="Takano Y."/>
            <person name="Kubo Y."/>
            <person name="Shirasu K."/>
        </authorList>
    </citation>
    <scope>NUCLEOTIDE SEQUENCE [LARGE SCALE GENOMIC DNA]</scope>
    <source>
        <strain evidence="10">104-T / ATCC 96160 / CBS 514.97 / LARS 414 / MAFF 240422</strain>
    </source>
</reference>
<dbReference type="AlphaFoldDB" id="A0A484G6M7"/>
<reference evidence="10" key="2">
    <citation type="journal article" date="2019" name="Mol. Plant Microbe Interact.">
        <title>Genome sequence resources for four phytopathogenic fungi from the Colletotrichum orbiculare species complex.</title>
        <authorList>
            <person name="Gan P."/>
            <person name="Tsushima A."/>
            <person name="Narusaka M."/>
            <person name="Narusaka Y."/>
            <person name="Takano Y."/>
            <person name="Kubo Y."/>
            <person name="Shirasu K."/>
        </authorList>
    </citation>
    <scope>GENOME REANNOTATION</scope>
    <source>
        <strain evidence="10">104-T / ATCC 96160 / CBS 514.97 / LARS 414 / MAFF 240422</strain>
    </source>
</reference>
<organism evidence="9 10">
    <name type="scientific">Colletotrichum orbiculare (strain 104-T / ATCC 96160 / CBS 514.97 / LARS 414 / MAFF 240422)</name>
    <name type="common">Cucumber anthracnose fungus</name>
    <name type="synonym">Colletotrichum lagenarium</name>
    <dbReference type="NCBI Taxonomy" id="1213857"/>
    <lineage>
        <taxon>Eukaryota</taxon>
        <taxon>Fungi</taxon>
        <taxon>Dikarya</taxon>
        <taxon>Ascomycota</taxon>
        <taxon>Pezizomycotina</taxon>
        <taxon>Sordariomycetes</taxon>
        <taxon>Hypocreomycetidae</taxon>
        <taxon>Glomerellales</taxon>
        <taxon>Glomerellaceae</taxon>
        <taxon>Colletotrichum</taxon>
        <taxon>Colletotrichum orbiculare species complex</taxon>
    </lineage>
</organism>
<comment type="caution">
    <text evidence="9">The sequence shown here is derived from an EMBL/GenBank/DDBJ whole genome shotgun (WGS) entry which is preliminary data.</text>
</comment>
<keyword evidence="10" id="KW-1185">Reference proteome</keyword>
<dbReference type="Proteomes" id="UP000014480">
    <property type="component" value="Unassembled WGS sequence"/>
</dbReference>
<evidence type="ECO:0000256" key="5">
    <source>
        <dbReference type="ARBA" id="ARBA00022989"/>
    </source>
</evidence>
<feature type="transmembrane region" description="Helical" evidence="8">
    <location>
        <begin position="677"/>
        <end position="701"/>
    </location>
</feature>
<comment type="subcellular location">
    <subcellularLocation>
        <location evidence="1">Membrane</location>
        <topology evidence="1">Multi-pass membrane protein</topology>
    </subcellularLocation>
</comment>
<feature type="transmembrane region" description="Helical" evidence="8">
    <location>
        <begin position="140"/>
        <end position="159"/>
    </location>
</feature>
<dbReference type="Pfam" id="PF03169">
    <property type="entry name" value="OPT"/>
    <property type="match status" value="1"/>
</dbReference>
<feature type="compositionally biased region" description="Basic and acidic residues" evidence="7">
    <location>
        <begin position="895"/>
        <end position="905"/>
    </location>
</feature>
<sequence length="960" mass="102220">MVHPNPTPGPIQAETQIPSVDPAHDPNTITEKIRLSEQIDDLKSEVSDGDQITDLFSPFPEVKGIEPEENPLTVRAVLTGIVLGSLVNASNVYLGLKTGFSFAATMFGAIFGYGIIILLSKMAPNVPVLGGRFGPQENSIIQAAATGAGGMSGLFVAALPAMYQLSLMSDDPKQDFGRILTITLVCAFFGLFAAVPLRKFFIINVARELNLVFPTPTATALTIRSMHAIGSGAVEAVKKIKTLGYCFIGALVHIVVSQYADGILHNMYIFTWFHIWSGYKSWAMNIDNWGWYIQITPAFFGSGMLVGLNAAISWWGGTFLAWGLIGPLLVHYGEAVGIELAPGDPKWGDMVSFRSMVISEDPDWVPSPRFWMLWPGVMVLVAYSMVEFVLHIGVIVDGAKFAFRSVSKSLNDRLQAKGKSNNFLAKQAAKVNNQDNLIEDFAPPSQQVPMYVWVTGTITFVAVACIVCHVQFHMNAGLAILACILGLLFAFLSIHGGAVTDCTPLTASAKASQLVFGGITTGQGLDTQAAQRINLIAGGIASGTADVATALVSDFRVGFLLRTPPHLQFYAQAIGAAVSIFLAPGVFVLFLSAYPCIYQPSVDPTAKCQFAAPSVAAWKAVAQAVTMDNLPITRSCAIFTIVMGVVCGLQAVLKNFYLVGPRMKYRDYLPNWMSIGVAWVLGPDSGYANAIMFGAITAWWWQKYFPKNFNTHCFAAAAGLIAGEGFGGVINAALELGGVSGGAVGSPIAQPGDGAVGRDMDVGGDMDIGVRGLWRFGVVSGNQNQRGDRGGNHNRNRNRSSSRSSSNNSNNNGVVRGPYQQGGNGNGGYGGYGGYGSADGIIGGMAALAQQYNMGFVGTVAPLQQLAGQGGFRKRVREDEEDEPPLRGKRKKQERQRLFYARKDAAAAAAAATASSSRNKKNNNNNSSSSSSNSNSNNNNSSSSDAAGAPPSPSVKKEEE</sequence>